<dbReference type="Gene3D" id="3.40.50.2300">
    <property type="match status" value="1"/>
</dbReference>
<dbReference type="AlphaFoldDB" id="A0A0G0V8X0"/>
<protein>
    <submittedName>
        <fullName evidence="1">Uncharacterized protein</fullName>
    </submittedName>
</protein>
<reference evidence="1 2" key="1">
    <citation type="journal article" date="2015" name="Nature">
        <title>rRNA introns, odd ribosomes, and small enigmatic genomes across a large radiation of phyla.</title>
        <authorList>
            <person name="Brown C.T."/>
            <person name="Hug L.A."/>
            <person name="Thomas B.C."/>
            <person name="Sharon I."/>
            <person name="Castelle C.J."/>
            <person name="Singh A."/>
            <person name="Wilkins M.J."/>
            <person name="Williams K.H."/>
            <person name="Banfield J.F."/>
        </authorList>
    </citation>
    <scope>NUCLEOTIDE SEQUENCE [LARGE SCALE GENOMIC DNA]</scope>
</reference>
<sequence>MVSLISFINTPKGIFSSKESSSISGIMKRPCLSINRFPIVQQRTISSNHSIHTSNLSARTFLNAWLLRRRTSPFTDCDRPFKHLNGKSPLQITIKDGIPWPPKHRRAGKRQLEVLGHDVVAVSTYGEALHRVQEEIFDAALLDLMMPAEAYMLGTEAQAEHLGREIGIGYPMVFAMALCGIKRIAVITDGNHHQHPVVATMDWFHGKSFMVNEAKVIFLYARLTEDMTKNFGQALENLFR</sequence>
<comment type="caution">
    <text evidence="1">The sequence shown here is derived from an EMBL/GenBank/DDBJ whole genome shotgun (WGS) entry which is preliminary data.</text>
</comment>
<accession>A0A0G0V8X0</accession>
<name>A0A0G0V8X0_9BACT</name>
<gene>
    <name evidence="1" type="ORF">UU48_C0014G0021</name>
</gene>
<dbReference type="Proteomes" id="UP000034746">
    <property type="component" value="Unassembled WGS sequence"/>
</dbReference>
<evidence type="ECO:0000313" key="1">
    <source>
        <dbReference type="EMBL" id="KKR97488.1"/>
    </source>
</evidence>
<organism evidence="1 2">
    <name type="scientific">Candidatus Uhrbacteria bacterium GW2011_GWF2_41_16</name>
    <dbReference type="NCBI Taxonomy" id="1618997"/>
    <lineage>
        <taxon>Bacteria</taxon>
        <taxon>Candidatus Uhriibacteriota</taxon>
    </lineage>
</organism>
<dbReference type="EMBL" id="LCAU01000014">
    <property type="protein sequence ID" value="KKR97488.1"/>
    <property type="molecule type" value="Genomic_DNA"/>
</dbReference>
<dbReference type="SUPFAM" id="SSF52172">
    <property type="entry name" value="CheY-like"/>
    <property type="match status" value="1"/>
</dbReference>
<dbReference type="InterPro" id="IPR011006">
    <property type="entry name" value="CheY-like_superfamily"/>
</dbReference>
<proteinExistence type="predicted"/>
<evidence type="ECO:0000313" key="2">
    <source>
        <dbReference type="Proteomes" id="UP000034746"/>
    </source>
</evidence>